<dbReference type="InterPro" id="IPR026354">
    <property type="entry name" value="4helix_suffix_dom"/>
</dbReference>
<dbReference type="NCBIfam" id="TIGR04258">
    <property type="entry name" value="4helix_suffix"/>
    <property type="match status" value="1"/>
</dbReference>
<dbReference type="Gene3D" id="1.20.1440.60">
    <property type="entry name" value="23S rRNA-intervening sequence"/>
    <property type="match status" value="1"/>
</dbReference>
<comment type="caution">
    <text evidence="1">The sequence shown here is derived from an EMBL/GenBank/DDBJ whole genome shotgun (WGS) entry which is preliminary data.</text>
</comment>
<dbReference type="STRING" id="1618570.UT08_C0019G0022"/>
<dbReference type="AlphaFoldDB" id="A0A0G0KXE6"/>
<dbReference type="SUPFAM" id="SSF158446">
    <property type="entry name" value="IVS-encoded protein-like"/>
    <property type="match status" value="1"/>
</dbReference>
<gene>
    <name evidence="1" type="ORF">UT08_C0019G0022</name>
</gene>
<organism evidence="1 2">
    <name type="scientific">Candidatus Woesebacteria bacterium GW2011_GWB1_38_8</name>
    <dbReference type="NCBI Taxonomy" id="1618570"/>
    <lineage>
        <taxon>Bacteria</taxon>
        <taxon>Candidatus Woeseibacteriota</taxon>
    </lineage>
</organism>
<proteinExistence type="predicted"/>
<dbReference type="InterPro" id="IPR012657">
    <property type="entry name" value="23S_rRNA-intervening_sequence"/>
</dbReference>
<evidence type="ECO:0008006" key="3">
    <source>
        <dbReference type="Google" id="ProtNLM"/>
    </source>
</evidence>
<dbReference type="PATRIC" id="fig|1618570.3.peg.1328"/>
<dbReference type="EMBL" id="LBVL01000019">
    <property type="protein sequence ID" value="KKQ84328.1"/>
    <property type="molecule type" value="Genomic_DNA"/>
</dbReference>
<sequence>MQFIGSGFSLLDLLKAKFFHAALIHLRGKFFKCKYGKKIKIGVKNKYNDYKYYKSYNDYMNSFQSGGYKSLPFYIQSEIIYDFTVKFCDIYIDKRSRIHDQMVQAARSGKQNIAEGYLQKSIEGKLKLLGVARGSLEELLNDYQDFLRQKGLTLWKVDSVQARKIRALAYKSYKDYNDYKIYISNPESAANCMVCLINQTNRLLDQKLRWLEEKFVKEGGFRENLFKKRREYTEKGI</sequence>
<protein>
    <recommendedName>
        <fullName evidence="3">S23 ribosomal protein</fullName>
    </recommendedName>
</protein>
<dbReference type="Proteomes" id="UP000034081">
    <property type="component" value="Unassembled WGS sequence"/>
</dbReference>
<dbReference type="InterPro" id="IPR036583">
    <property type="entry name" value="23S_rRNA_IVS_sf"/>
</dbReference>
<name>A0A0G0KXE6_9BACT</name>
<accession>A0A0G0KXE6</accession>
<dbReference type="NCBIfam" id="TIGR02436">
    <property type="entry name" value="four helix bundle protein"/>
    <property type="match status" value="1"/>
</dbReference>
<evidence type="ECO:0000313" key="2">
    <source>
        <dbReference type="Proteomes" id="UP000034081"/>
    </source>
</evidence>
<evidence type="ECO:0000313" key="1">
    <source>
        <dbReference type="EMBL" id="KKQ84328.1"/>
    </source>
</evidence>
<reference evidence="1 2" key="1">
    <citation type="journal article" date="2015" name="Nature">
        <title>rRNA introns, odd ribosomes, and small enigmatic genomes across a large radiation of phyla.</title>
        <authorList>
            <person name="Brown C.T."/>
            <person name="Hug L.A."/>
            <person name="Thomas B.C."/>
            <person name="Sharon I."/>
            <person name="Castelle C.J."/>
            <person name="Singh A."/>
            <person name="Wilkins M.J."/>
            <person name="Williams K.H."/>
            <person name="Banfield J.F."/>
        </authorList>
    </citation>
    <scope>NUCLEOTIDE SEQUENCE [LARGE SCALE GENOMIC DNA]</scope>
</reference>